<gene>
    <name evidence="6" type="ORF">HJG54_11530</name>
</gene>
<evidence type="ECO:0000256" key="1">
    <source>
        <dbReference type="ARBA" id="ARBA00022574"/>
    </source>
</evidence>
<dbReference type="SMART" id="SM00320">
    <property type="entry name" value="WD40"/>
    <property type="match status" value="14"/>
</dbReference>
<dbReference type="CDD" id="cd00267">
    <property type="entry name" value="ABC_ATPase"/>
    <property type="match status" value="1"/>
</dbReference>
<feature type="repeat" description="WD" evidence="3">
    <location>
        <begin position="939"/>
        <end position="958"/>
    </location>
</feature>
<organism evidence="6">
    <name type="scientific">Leptolyngbya sp. NK1-12</name>
    <dbReference type="NCBI Taxonomy" id="2547451"/>
    <lineage>
        <taxon>Bacteria</taxon>
        <taxon>Bacillati</taxon>
        <taxon>Cyanobacteriota</taxon>
        <taxon>Cyanophyceae</taxon>
        <taxon>Leptolyngbyales</taxon>
        <taxon>Leptolyngbyaceae</taxon>
        <taxon>Leptolyngbya group</taxon>
        <taxon>Leptolyngbya</taxon>
    </lineage>
</organism>
<name>A0AA96WBR0_9CYAN</name>
<dbReference type="PROSITE" id="PS50082">
    <property type="entry name" value="WD_REPEATS_2"/>
    <property type="match status" value="12"/>
</dbReference>
<feature type="repeat" description="WD" evidence="3">
    <location>
        <begin position="1130"/>
        <end position="1162"/>
    </location>
</feature>
<reference evidence="6" key="1">
    <citation type="submission" date="2020-05" db="EMBL/GenBank/DDBJ databases">
        <authorList>
            <person name="Zhu T."/>
            <person name="Keshari N."/>
            <person name="Lu X."/>
        </authorList>
    </citation>
    <scope>NUCLEOTIDE SEQUENCE</scope>
    <source>
        <strain evidence="6">NK1-12</strain>
    </source>
</reference>
<dbReference type="PROSITE" id="PS50294">
    <property type="entry name" value="WD_REPEATS_REGION"/>
    <property type="match status" value="11"/>
</dbReference>
<dbReference type="SUPFAM" id="SSF52129">
    <property type="entry name" value="Caspase-like"/>
    <property type="match status" value="1"/>
</dbReference>
<dbReference type="Gene3D" id="3.40.50.300">
    <property type="entry name" value="P-loop containing nucleotide triphosphate hydrolases"/>
    <property type="match status" value="1"/>
</dbReference>
<dbReference type="InterPro" id="IPR029030">
    <property type="entry name" value="Caspase-like_dom_sf"/>
</dbReference>
<sequence length="1540" mass="170739">MGTSEFRLNLAVVIGINNYQNGIPRLSTARQDAEAIAQILKAEYRYEVTLITDGTEPEASRQHLQQWLEIDLPKAVATVTPSRLLFYFAGHGIALNGDDGPQGYLIPQDARLGDVSTYLPMQQIEAALSKLACRHCLVILDCCFAGAFRWSSTRKLVPITEVIYKERYDRFIQDPAWQVITSAASDQYALDNLDLSGDRGISQHNTQHSPFAVALIDALRGAADIYPPSRAGKPAGDGVITATELYLYLRDSVEIPTDTHHQRQTPQIWCLKQHDKGEFIFLPPGHPLNLPPAPSLDELEANNPYRGLKSYDVQDSALFFGRRAVVETLCDAVSNRLFTVVLGASGSGKSSLVKAGLLPHLDGSALIERSNYPSLKPQEHPHQCHHRAWKILTPIRPGESPLTSLNPLWQELGIAGALNEPQNSTALTAALTAWSRTHPQVKLLLVVDQLEELITLCRQESERQQFLQFLATLLEAHPQVLRLVATLRADFEPQFSSTPLDRLWQAARFVIPAMSRDELQAVIEEPAAAKVVYFESSAQRGYLVDQLIEEVAGMPGALPLLSFTLSELYLKLARRYREAETTGATVERAMTWADYDDLGGVTKSLTRRADEVYDALVKTDPAYQRTIRHVMLRMVAVGGELARRRVPESELKYPEPENTRVQTVIEQFATARLLVRGTDADNIPYIEPAHDALVRGWEKLLTWKAEQEENLILQRRLTAAAVEWEEVRTQHNHQPKGVLEKAAPVGNWVDQQLFRVETAAIQIPTQVLRWFRRSRPQTNQTREKPIQFLWDSHPYLSVLDQELQANDDWFNQTEGEFVRESVLQKRRNLSWRWRIVIGVIAGLSGLTTLALIGQRNALIGQVQASRESAVANFRAGQTLNAFLDSLRAAHSLQQPLLQVFQPDPQLEQQVQGLLQQAVFSVPERNRLGGHQGIARSMISPNGQWIASAGEDGMVAVWNWQGQKQAEWDTGQGRIANLSFSPDSQQLAVAGGNTVRLWTLQGQPLALFAGHTDMVKGLSFSPDGQLLATSGRDLTVRLWNLQGQPLAVLTGHQKDVWQVVFSPDGQMLASASDDDTFRFWNLQGSPLQAFKAEQSELHALQFSPDGQRLVTAGRDGRLRLWDLQGQPLADLPGHQGHVWSVVFSADGTRLASASSDGTVRLWSSGGQPITVLRGHQGPVRQVSFSPDGQRLVSSGDDSTVRLWTMQGQQQASLSGHQGAVAAVQFTPTGGAAALEAGSQLATAGADATIRLWNLQGQPLATLVGDLAVQSIAFSPSGQQLASAQGQTVRLWTSLNQRWLEFPEHQGLVRSVQFSPDGQQLVSAGDDDAMRLWNLQGQPLAAWRANQRRVWQVAFSPDGQRLASAGENETVQVWDLQGQLLVSFEGHLGPVYSVGFSPDGRSLVSSGQDGTIRLWDLQTNRQQKLFQVYDTAVNSVTFSPDGTYLISSDNNGDVQLWNLLIQQQVTAWSAHPKSSVRSVRFSPDGKLLATTADDGTTKLWRLEVFDELLTRGCALMNDYLNHLRENAQTLDDDDRDLCINDR</sequence>
<feature type="repeat" description="WD" evidence="3">
    <location>
        <begin position="1007"/>
        <end position="1041"/>
    </location>
</feature>
<dbReference type="InterPro" id="IPR019775">
    <property type="entry name" value="WD40_repeat_CS"/>
</dbReference>
<dbReference type="SUPFAM" id="SSF52540">
    <property type="entry name" value="P-loop containing nucleoside triphosphate hydrolases"/>
    <property type="match status" value="1"/>
</dbReference>
<dbReference type="InterPro" id="IPR001680">
    <property type="entry name" value="WD40_rpt"/>
</dbReference>
<evidence type="ECO:0008006" key="7">
    <source>
        <dbReference type="Google" id="ProtNLM"/>
    </source>
</evidence>
<evidence type="ECO:0000256" key="2">
    <source>
        <dbReference type="ARBA" id="ARBA00022737"/>
    </source>
</evidence>
<feature type="domain" description="Peptidase C14 caspase" evidence="4">
    <location>
        <begin position="10"/>
        <end position="270"/>
    </location>
</feature>
<dbReference type="CDD" id="cd00200">
    <property type="entry name" value="WD40"/>
    <property type="match status" value="2"/>
</dbReference>
<dbReference type="Pfam" id="PF20703">
    <property type="entry name" value="nSTAND1"/>
    <property type="match status" value="1"/>
</dbReference>
<feature type="repeat" description="WD" evidence="3">
    <location>
        <begin position="1089"/>
        <end position="1123"/>
    </location>
</feature>
<dbReference type="InterPro" id="IPR049052">
    <property type="entry name" value="nSTAND1"/>
</dbReference>
<evidence type="ECO:0000256" key="3">
    <source>
        <dbReference type="PROSITE-ProRule" id="PRU00221"/>
    </source>
</evidence>
<feature type="repeat" description="WD" evidence="3">
    <location>
        <begin position="1300"/>
        <end position="1334"/>
    </location>
</feature>
<feature type="repeat" description="WD" evidence="3">
    <location>
        <begin position="1382"/>
        <end position="1423"/>
    </location>
</feature>
<evidence type="ECO:0000259" key="4">
    <source>
        <dbReference type="Pfam" id="PF00656"/>
    </source>
</evidence>
<evidence type="ECO:0000259" key="5">
    <source>
        <dbReference type="Pfam" id="PF20703"/>
    </source>
</evidence>
<dbReference type="Gene3D" id="3.40.50.1460">
    <property type="match status" value="1"/>
</dbReference>
<feature type="repeat" description="WD" evidence="3">
    <location>
        <begin position="1212"/>
        <end position="1254"/>
    </location>
</feature>
<dbReference type="InterPro" id="IPR015943">
    <property type="entry name" value="WD40/YVTN_repeat-like_dom_sf"/>
</dbReference>
<dbReference type="Gene3D" id="2.130.10.10">
    <property type="entry name" value="YVTN repeat-like/Quinoprotein amine dehydrogenase"/>
    <property type="match status" value="4"/>
</dbReference>
<evidence type="ECO:0000313" key="6">
    <source>
        <dbReference type="EMBL" id="WNZ23422.1"/>
    </source>
</evidence>
<dbReference type="SUPFAM" id="SSF50978">
    <property type="entry name" value="WD40 repeat-like"/>
    <property type="match status" value="2"/>
</dbReference>
<dbReference type="Pfam" id="PF00656">
    <property type="entry name" value="Peptidase_C14"/>
    <property type="match status" value="1"/>
</dbReference>
<feature type="repeat" description="WD" evidence="3">
    <location>
        <begin position="1341"/>
        <end position="1375"/>
    </location>
</feature>
<feature type="repeat" description="WD" evidence="3">
    <location>
        <begin position="1424"/>
        <end position="1465"/>
    </location>
</feature>
<proteinExistence type="predicted"/>
<keyword evidence="2" id="KW-0677">Repeat</keyword>
<dbReference type="PRINTS" id="PR00320">
    <property type="entry name" value="GPROTEINBRPT"/>
</dbReference>
<dbReference type="GO" id="GO:0004197">
    <property type="term" value="F:cysteine-type endopeptidase activity"/>
    <property type="evidence" value="ECO:0007669"/>
    <property type="project" value="InterPro"/>
</dbReference>
<feature type="repeat" description="WD" evidence="3">
    <location>
        <begin position="1048"/>
        <end position="1082"/>
    </location>
</feature>
<accession>A0AA96WBR0</accession>
<dbReference type="InterPro" id="IPR011600">
    <property type="entry name" value="Pept_C14_caspase"/>
</dbReference>
<keyword evidence="1 3" id="KW-0853">WD repeat</keyword>
<dbReference type="InterPro" id="IPR050349">
    <property type="entry name" value="WD_LIS1/nudF_dynein_reg"/>
</dbReference>
<dbReference type="GO" id="GO:0006508">
    <property type="term" value="P:proteolysis"/>
    <property type="evidence" value="ECO:0007669"/>
    <property type="project" value="InterPro"/>
</dbReference>
<feature type="repeat" description="WD" evidence="3">
    <location>
        <begin position="1467"/>
        <end position="1508"/>
    </location>
</feature>
<dbReference type="InterPro" id="IPR027417">
    <property type="entry name" value="P-loop_NTPase"/>
</dbReference>
<dbReference type="InterPro" id="IPR020472">
    <property type="entry name" value="WD40_PAC1"/>
</dbReference>
<dbReference type="PROSITE" id="PS00678">
    <property type="entry name" value="WD_REPEATS_1"/>
    <property type="match status" value="7"/>
</dbReference>
<dbReference type="Pfam" id="PF00400">
    <property type="entry name" value="WD40"/>
    <property type="match status" value="14"/>
</dbReference>
<dbReference type="PANTHER" id="PTHR44129">
    <property type="entry name" value="WD REPEAT-CONTAINING PROTEIN POP1"/>
    <property type="match status" value="1"/>
</dbReference>
<dbReference type="RefSeq" id="WP_316435087.1">
    <property type="nucleotide sequence ID" value="NZ_CP053586.1"/>
</dbReference>
<protein>
    <recommendedName>
        <fullName evidence="7">Peptidase C14 caspase domain-containing protein</fullName>
    </recommendedName>
</protein>
<dbReference type="InterPro" id="IPR036322">
    <property type="entry name" value="WD40_repeat_dom_sf"/>
</dbReference>
<feature type="domain" description="Novel STAND NTPase 1" evidence="5">
    <location>
        <begin position="304"/>
        <end position="730"/>
    </location>
</feature>
<feature type="repeat" description="WD" evidence="3">
    <location>
        <begin position="1171"/>
        <end position="1212"/>
    </location>
</feature>
<dbReference type="EMBL" id="CP053586">
    <property type="protein sequence ID" value="WNZ23422.1"/>
    <property type="molecule type" value="Genomic_DNA"/>
</dbReference>